<dbReference type="SUPFAM" id="SSF53067">
    <property type="entry name" value="Actin-like ATPase domain"/>
    <property type="match status" value="1"/>
</dbReference>
<keyword evidence="2" id="KW-0547">Nucleotide-binding</keyword>
<dbReference type="GO" id="GO:0005524">
    <property type="term" value="F:ATP binding"/>
    <property type="evidence" value="ECO:0007669"/>
    <property type="project" value="UniProtKB-UniRule"/>
</dbReference>
<dbReference type="InterPro" id="IPR022673">
    <property type="entry name" value="Hexokinase_C"/>
</dbReference>
<evidence type="ECO:0000256" key="1">
    <source>
        <dbReference type="ARBA" id="ARBA00004888"/>
    </source>
</evidence>
<evidence type="ECO:0000313" key="5">
    <source>
        <dbReference type="Proteomes" id="UP000095283"/>
    </source>
</evidence>
<keyword evidence="2" id="KW-0067">ATP-binding</keyword>
<dbReference type="GO" id="GO:0008865">
    <property type="term" value="F:fructokinase activity"/>
    <property type="evidence" value="ECO:0007669"/>
    <property type="project" value="TreeGrafter"/>
</dbReference>
<dbReference type="GO" id="GO:0001678">
    <property type="term" value="P:intracellular glucose homeostasis"/>
    <property type="evidence" value="ECO:0007669"/>
    <property type="project" value="InterPro"/>
</dbReference>
<dbReference type="Pfam" id="PF03727">
    <property type="entry name" value="Hexokinase_2"/>
    <property type="match status" value="1"/>
</dbReference>
<feature type="region of interest" description="Disordered" evidence="3">
    <location>
        <begin position="211"/>
        <end position="253"/>
    </location>
</feature>
<comment type="pathway">
    <text evidence="1">Carbohydrate degradation; glycolysis; D-glyceraldehyde 3-phosphate and glycerone phosphate from D-glucose: step 1/4.</text>
</comment>
<dbReference type="GO" id="GO:0005536">
    <property type="term" value="F:D-glucose binding"/>
    <property type="evidence" value="ECO:0007669"/>
    <property type="project" value="InterPro"/>
</dbReference>
<dbReference type="InterPro" id="IPR001312">
    <property type="entry name" value="Hexokinase"/>
</dbReference>
<dbReference type="EC" id="2.7.1.-" evidence="2"/>
<dbReference type="PANTHER" id="PTHR19443">
    <property type="entry name" value="HEXOKINASE"/>
    <property type="match status" value="1"/>
</dbReference>
<evidence type="ECO:0000256" key="2">
    <source>
        <dbReference type="RuleBase" id="RU362007"/>
    </source>
</evidence>
<dbReference type="GO" id="GO:0006096">
    <property type="term" value="P:glycolytic process"/>
    <property type="evidence" value="ECO:0007669"/>
    <property type="project" value="UniProtKB-KW"/>
</dbReference>
<keyword evidence="2" id="KW-0808">Transferase</keyword>
<dbReference type="Proteomes" id="UP000095283">
    <property type="component" value="Unplaced"/>
</dbReference>
<comment type="similarity">
    <text evidence="2">Belongs to the hexokinase family.</text>
</comment>
<keyword evidence="2" id="KW-0324">Glycolysis</keyword>
<dbReference type="AlphaFoldDB" id="A0A1I7WRU9"/>
<dbReference type="GO" id="GO:0005829">
    <property type="term" value="C:cytosol"/>
    <property type="evidence" value="ECO:0007669"/>
    <property type="project" value="TreeGrafter"/>
</dbReference>
<feature type="domain" description="Hexokinase C-terminal" evidence="4">
    <location>
        <begin position="1"/>
        <end position="167"/>
    </location>
</feature>
<dbReference type="WBParaSite" id="Hba_07909">
    <property type="protein sequence ID" value="Hba_07909"/>
    <property type="gene ID" value="Hba_07909"/>
</dbReference>
<dbReference type="GO" id="GO:0006006">
    <property type="term" value="P:glucose metabolic process"/>
    <property type="evidence" value="ECO:0007669"/>
    <property type="project" value="TreeGrafter"/>
</dbReference>
<organism evidence="5 6">
    <name type="scientific">Heterorhabditis bacteriophora</name>
    <name type="common">Entomopathogenic nematode worm</name>
    <dbReference type="NCBI Taxonomy" id="37862"/>
    <lineage>
        <taxon>Eukaryota</taxon>
        <taxon>Metazoa</taxon>
        <taxon>Ecdysozoa</taxon>
        <taxon>Nematoda</taxon>
        <taxon>Chromadorea</taxon>
        <taxon>Rhabditida</taxon>
        <taxon>Rhabditina</taxon>
        <taxon>Rhabditomorpha</taxon>
        <taxon>Strongyloidea</taxon>
        <taxon>Heterorhabditidae</taxon>
        <taxon>Heterorhabditis</taxon>
    </lineage>
</organism>
<sequence length="280" mass="32936">MIIDTEWGGFGDRGEAEYIFTQYDKIIDARSDHPGVNSLDKLVAGMCMGEVVRLVLNKLCNHKYNLNVKNFSSDDCGSYSNTRQIMDELAIEDFTFSDMLLFREVCLVVSRRSANLSAAVIGILAIACVLNRVRKAKMTVAIDGSTYKYHPFFDHWVTEKIKELIDPGIEVGSKRWKSKKWQCVLPKNKSGWNLFSSELCRQAMEVKKKEKEEEARIKLETEERERRQREEENRLRGEEEEREKDKKMEEERARIRSEQLYYEDERRREEEKIRSNLLED</sequence>
<keyword evidence="5" id="KW-1185">Reference proteome</keyword>
<dbReference type="GO" id="GO:0005739">
    <property type="term" value="C:mitochondrion"/>
    <property type="evidence" value="ECO:0007669"/>
    <property type="project" value="TreeGrafter"/>
</dbReference>
<accession>A0A1I7WRU9</accession>
<keyword evidence="2" id="KW-0418">Kinase</keyword>
<dbReference type="PANTHER" id="PTHR19443:SF77">
    <property type="entry name" value="PHOSPHOTRANSFERASE"/>
    <property type="match status" value="1"/>
</dbReference>
<evidence type="ECO:0000259" key="4">
    <source>
        <dbReference type="Pfam" id="PF03727"/>
    </source>
</evidence>
<evidence type="ECO:0000313" key="6">
    <source>
        <dbReference type="WBParaSite" id="Hba_07909"/>
    </source>
</evidence>
<dbReference type="Gene3D" id="3.40.367.20">
    <property type="match status" value="1"/>
</dbReference>
<dbReference type="InterPro" id="IPR043129">
    <property type="entry name" value="ATPase_NBD"/>
</dbReference>
<protein>
    <recommendedName>
        <fullName evidence="2">Phosphotransferase</fullName>
        <ecNumber evidence="2">2.7.1.-</ecNumber>
    </recommendedName>
</protein>
<proteinExistence type="inferred from homology"/>
<dbReference type="GO" id="GO:0004340">
    <property type="term" value="F:glucokinase activity"/>
    <property type="evidence" value="ECO:0007669"/>
    <property type="project" value="TreeGrafter"/>
</dbReference>
<reference evidence="6" key="1">
    <citation type="submission" date="2016-11" db="UniProtKB">
        <authorList>
            <consortium name="WormBaseParasite"/>
        </authorList>
    </citation>
    <scope>IDENTIFICATION</scope>
</reference>
<dbReference type="PROSITE" id="PS51748">
    <property type="entry name" value="HEXOKINASE_2"/>
    <property type="match status" value="1"/>
</dbReference>
<evidence type="ECO:0000256" key="3">
    <source>
        <dbReference type="SAM" id="MobiDB-lite"/>
    </source>
</evidence>
<name>A0A1I7WRU9_HETBA</name>